<protein>
    <submittedName>
        <fullName evidence="1">Uncharacterized protein</fullName>
    </submittedName>
</protein>
<evidence type="ECO:0000313" key="1">
    <source>
        <dbReference type="EMBL" id="MBN7810239.1"/>
    </source>
</evidence>
<comment type="caution">
    <text evidence="1">The sequence shown here is derived from an EMBL/GenBank/DDBJ whole genome shotgun (WGS) entry which is preliminary data.</text>
</comment>
<keyword evidence="2" id="KW-1185">Reference proteome</keyword>
<name>A0ABS3C0T8_9BACT</name>
<gene>
    <name evidence="1" type="ORF">J0A68_04680</name>
</gene>
<sequence>MSQSLPEETYQLVSKDFLLPEAKEEFSEEKAILALTKAVSQLMDRNLEKLLQICYRIDLSENRLKQILHESEPELVASDLAKALWDRQKLKVEIRRRYSGK</sequence>
<dbReference type="EMBL" id="JAFKCT010000001">
    <property type="protein sequence ID" value="MBN7810239.1"/>
    <property type="molecule type" value="Genomic_DNA"/>
</dbReference>
<evidence type="ECO:0000313" key="2">
    <source>
        <dbReference type="Proteomes" id="UP000664317"/>
    </source>
</evidence>
<reference evidence="1 2" key="1">
    <citation type="submission" date="2021-03" db="EMBL/GenBank/DDBJ databases">
        <title>novel species isolated from a fishpond in China.</title>
        <authorList>
            <person name="Lu H."/>
            <person name="Cai Z."/>
        </authorList>
    </citation>
    <scope>NUCLEOTIDE SEQUENCE [LARGE SCALE GENOMIC DNA]</scope>
    <source>
        <strain evidence="1 2">H41</strain>
    </source>
</reference>
<organism evidence="1 2">
    <name type="scientific">Algoriphagus oliviformis</name>
    <dbReference type="NCBI Taxonomy" id="2811231"/>
    <lineage>
        <taxon>Bacteria</taxon>
        <taxon>Pseudomonadati</taxon>
        <taxon>Bacteroidota</taxon>
        <taxon>Cytophagia</taxon>
        <taxon>Cytophagales</taxon>
        <taxon>Cyclobacteriaceae</taxon>
        <taxon>Algoriphagus</taxon>
    </lineage>
</organism>
<dbReference type="Proteomes" id="UP000664317">
    <property type="component" value="Unassembled WGS sequence"/>
</dbReference>
<proteinExistence type="predicted"/>
<dbReference type="RefSeq" id="WP_206577020.1">
    <property type="nucleotide sequence ID" value="NZ_JAFKCT010000001.1"/>
</dbReference>
<accession>A0ABS3C0T8</accession>